<dbReference type="Gene3D" id="2.30.130.40">
    <property type="entry name" value="LON domain-like"/>
    <property type="match status" value="1"/>
</dbReference>
<keyword evidence="2" id="KW-0645">Protease</keyword>
<evidence type="ECO:0000313" key="2">
    <source>
        <dbReference type="EMBL" id="MBB6071232.1"/>
    </source>
</evidence>
<dbReference type="InterPro" id="IPR046336">
    <property type="entry name" value="Lon_prtase_N_sf"/>
</dbReference>
<proteinExistence type="predicted"/>
<dbReference type="PANTHER" id="PTHR46732">
    <property type="entry name" value="ATP-DEPENDENT PROTEASE LA (LON) DOMAIN PROTEIN"/>
    <property type="match status" value="1"/>
</dbReference>
<evidence type="ECO:0000259" key="1">
    <source>
        <dbReference type="PROSITE" id="PS51787"/>
    </source>
</evidence>
<keyword evidence="2" id="KW-0378">Hydrolase</keyword>
<name>A0A841GZQ3_9BACT</name>
<dbReference type="PROSITE" id="PS51787">
    <property type="entry name" value="LON_N"/>
    <property type="match status" value="1"/>
</dbReference>
<evidence type="ECO:0000313" key="3">
    <source>
        <dbReference type="Proteomes" id="UP000582837"/>
    </source>
</evidence>
<dbReference type="SMART" id="SM00464">
    <property type="entry name" value="LON"/>
    <property type="match status" value="1"/>
</dbReference>
<dbReference type="AlphaFoldDB" id="A0A841GZQ3"/>
<dbReference type="PANTHER" id="PTHR46732:SF8">
    <property type="entry name" value="ATP-DEPENDENT PROTEASE LA (LON) DOMAIN PROTEIN"/>
    <property type="match status" value="1"/>
</dbReference>
<dbReference type="Pfam" id="PF02190">
    <property type="entry name" value="LON_substr_bdg"/>
    <property type="match status" value="1"/>
</dbReference>
<comment type="caution">
    <text evidence="2">The sequence shown here is derived from an EMBL/GenBank/DDBJ whole genome shotgun (WGS) entry which is preliminary data.</text>
</comment>
<dbReference type="EMBL" id="JACHIA010000007">
    <property type="protein sequence ID" value="MBB6071232.1"/>
    <property type="molecule type" value="Genomic_DNA"/>
</dbReference>
<accession>A0A841GZQ3</accession>
<gene>
    <name evidence="2" type="ORF">HNQ61_002856</name>
</gene>
<dbReference type="RefSeq" id="WP_170033936.1">
    <property type="nucleotide sequence ID" value="NZ_JABDTL010000001.1"/>
</dbReference>
<dbReference type="InterPro" id="IPR003111">
    <property type="entry name" value="Lon_prtase_N"/>
</dbReference>
<dbReference type="Proteomes" id="UP000582837">
    <property type="component" value="Unassembled WGS sequence"/>
</dbReference>
<reference evidence="2 3" key="1">
    <citation type="submission" date="2020-08" db="EMBL/GenBank/DDBJ databases">
        <title>Genomic Encyclopedia of Type Strains, Phase IV (KMG-IV): sequencing the most valuable type-strain genomes for metagenomic binning, comparative biology and taxonomic classification.</title>
        <authorList>
            <person name="Goeker M."/>
        </authorList>
    </citation>
    <scope>NUCLEOTIDE SEQUENCE [LARGE SCALE GENOMIC DNA]</scope>
    <source>
        <strain evidence="2 3">DSM 29007</strain>
    </source>
</reference>
<organism evidence="2 3">
    <name type="scientific">Longimicrobium terrae</name>
    <dbReference type="NCBI Taxonomy" id="1639882"/>
    <lineage>
        <taxon>Bacteria</taxon>
        <taxon>Pseudomonadati</taxon>
        <taxon>Gemmatimonadota</taxon>
        <taxon>Longimicrobiia</taxon>
        <taxon>Longimicrobiales</taxon>
        <taxon>Longimicrobiaceae</taxon>
        <taxon>Longimicrobium</taxon>
    </lineage>
</organism>
<dbReference type="InterPro" id="IPR015947">
    <property type="entry name" value="PUA-like_sf"/>
</dbReference>
<dbReference type="SUPFAM" id="SSF88697">
    <property type="entry name" value="PUA domain-like"/>
    <property type="match status" value="1"/>
</dbReference>
<feature type="domain" description="Lon N-terminal" evidence="1">
    <location>
        <begin position="1"/>
        <end position="191"/>
    </location>
</feature>
<protein>
    <submittedName>
        <fullName evidence="2">Lon protease-like protein</fullName>
    </submittedName>
</protein>
<keyword evidence="3" id="KW-1185">Reference proteome</keyword>
<dbReference type="GO" id="GO:0006508">
    <property type="term" value="P:proteolysis"/>
    <property type="evidence" value="ECO:0007669"/>
    <property type="project" value="UniProtKB-KW"/>
</dbReference>
<sequence length="207" mass="23936">MRLPLFPLPVVLFPGAPMPLHVFEPRYRQLVARCVEADNRFGLVYHDPDRHGPFSTENGGVGCVAHILKFQPLPDGRSLILCRGQERFHIEDGIESGVPYYEALVGPYEDEREDKRGLAARRQRTIDLFHRVLEEVVHYKQPYPEIDRTVETGFQIAQAIRIDPEWQQELLQTRRERERLAQLDDLLRVVLERGTLEPPPSGETFGF</sequence>
<dbReference type="GO" id="GO:0008233">
    <property type="term" value="F:peptidase activity"/>
    <property type="evidence" value="ECO:0007669"/>
    <property type="project" value="UniProtKB-KW"/>
</dbReference>